<evidence type="ECO:0000313" key="3">
    <source>
        <dbReference type="Proteomes" id="UP000007875"/>
    </source>
</evidence>
<dbReference type="Proteomes" id="UP000007875">
    <property type="component" value="Unassembled WGS sequence"/>
</dbReference>
<dbReference type="HOGENOM" id="CLU_1574222_0_0_1"/>
<protein>
    <submittedName>
        <fullName evidence="2">Uncharacterized protein</fullName>
    </submittedName>
</protein>
<reference evidence="2" key="2">
    <citation type="submission" date="2025-08" db="UniProtKB">
        <authorList>
            <consortium name="Ensembl"/>
        </authorList>
    </citation>
    <scope>IDENTIFICATION</scope>
</reference>
<evidence type="ECO:0000256" key="1">
    <source>
        <dbReference type="SAM" id="MobiDB-lite"/>
    </source>
</evidence>
<sequence>PTLPTEPIQPPQTEPILLPPPILPPSPLTEPTKPSPIDPTLSPPPPPPPKDLDERTKKLIRRLSERRKSQHFPPDPTLPPCVSDLVVEDINDTPPSTPTSNTLYGNESPTMAESYKEVTYLLGSDSDSGAPPSANNQPTDSLLGGSVEQKKPPTKAIVPEISPTPLLPDV</sequence>
<accession>H2ZIR8</accession>
<name>H2ZIR8_CIOSA</name>
<keyword evidence="3" id="KW-1185">Reference proteome</keyword>
<evidence type="ECO:0000313" key="2">
    <source>
        <dbReference type="Ensembl" id="ENSCSAVP00000017484.1"/>
    </source>
</evidence>
<dbReference type="Ensembl" id="ENSCSAVT00000017675.1">
    <property type="protein sequence ID" value="ENSCSAVP00000017484.1"/>
    <property type="gene ID" value="ENSCSAVG00000010296.1"/>
</dbReference>
<feature type="compositionally biased region" description="Pro residues" evidence="1">
    <location>
        <begin position="1"/>
        <end position="49"/>
    </location>
</feature>
<feature type="compositionally biased region" description="Basic and acidic residues" evidence="1">
    <location>
        <begin position="50"/>
        <end position="67"/>
    </location>
</feature>
<reference evidence="2" key="3">
    <citation type="submission" date="2025-09" db="UniProtKB">
        <authorList>
            <consortium name="Ensembl"/>
        </authorList>
    </citation>
    <scope>IDENTIFICATION</scope>
</reference>
<feature type="compositionally biased region" description="Polar residues" evidence="1">
    <location>
        <begin position="101"/>
        <end position="111"/>
    </location>
</feature>
<organism evidence="2 3">
    <name type="scientific">Ciona savignyi</name>
    <name type="common">Pacific transparent sea squirt</name>
    <dbReference type="NCBI Taxonomy" id="51511"/>
    <lineage>
        <taxon>Eukaryota</taxon>
        <taxon>Metazoa</taxon>
        <taxon>Chordata</taxon>
        <taxon>Tunicata</taxon>
        <taxon>Ascidiacea</taxon>
        <taxon>Phlebobranchia</taxon>
        <taxon>Cionidae</taxon>
        <taxon>Ciona</taxon>
    </lineage>
</organism>
<reference evidence="3" key="1">
    <citation type="submission" date="2003-08" db="EMBL/GenBank/DDBJ databases">
        <authorList>
            <person name="Birren B."/>
            <person name="Nusbaum C."/>
            <person name="Abebe A."/>
            <person name="Abouelleil A."/>
            <person name="Adekoya E."/>
            <person name="Ait-zahra M."/>
            <person name="Allen N."/>
            <person name="Allen T."/>
            <person name="An P."/>
            <person name="Anderson M."/>
            <person name="Anderson S."/>
            <person name="Arachchi H."/>
            <person name="Armbruster J."/>
            <person name="Bachantsang P."/>
            <person name="Baldwin J."/>
            <person name="Barry A."/>
            <person name="Bayul T."/>
            <person name="Blitshsteyn B."/>
            <person name="Bloom T."/>
            <person name="Blye J."/>
            <person name="Boguslavskiy L."/>
            <person name="Borowsky M."/>
            <person name="Boukhgalter B."/>
            <person name="Brunache A."/>
            <person name="Butler J."/>
            <person name="Calixte N."/>
            <person name="Calvo S."/>
            <person name="Camarata J."/>
            <person name="Campo K."/>
            <person name="Chang J."/>
            <person name="Cheshatsang Y."/>
            <person name="Citroen M."/>
            <person name="Collymore A."/>
            <person name="Considine T."/>
            <person name="Cook A."/>
            <person name="Cooke P."/>
            <person name="Corum B."/>
            <person name="Cuomo C."/>
            <person name="David R."/>
            <person name="Dawoe T."/>
            <person name="Degray S."/>
            <person name="Dodge S."/>
            <person name="Dooley K."/>
            <person name="Dorje P."/>
            <person name="Dorjee K."/>
            <person name="Dorris L."/>
            <person name="Duffey N."/>
            <person name="Dupes A."/>
            <person name="Elkins T."/>
            <person name="Engels R."/>
            <person name="Erickson J."/>
            <person name="Farina A."/>
            <person name="Faro S."/>
            <person name="Ferreira P."/>
            <person name="Fischer H."/>
            <person name="Fitzgerald M."/>
            <person name="Foley K."/>
            <person name="Gage D."/>
            <person name="Galagan J."/>
            <person name="Gearin G."/>
            <person name="Gnerre S."/>
            <person name="Gnirke A."/>
            <person name="Goyette A."/>
            <person name="Graham J."/>
            <person name="Grandbois E."/>
            <person name="Gyaltsen K."/>
            <person name="Hafez N."/>
            <person name="Hagopian D."/>
            <person name="Hagos B."/>
            <person name="Hall J."/>
            <person name="Hatcher B."/>
            <person name="Heller A."/>
            <person name="Higgins H."/>
            <person name="Honan T."/>
            <person name="Horn A."/>
            <person name="Houde N."/>
            <person name="Hughes L."/>
            <person name="Hulme W."/>
            <person name="Husby E."/>
            <person name="Iliev I."/>
            <person name="Jaffe D."/>
            <person name="Jones C."/>
            <person name="Kamal M."/>
            <person name="Kamat A."/>
            <person name="Kamvysselis M."/>
            <person name="Karlsson E."/>
            <person name="Kells C."/>
            <person name="Kieu A."/>
            <person name="Kisner P."/>
            <person name="Kodira C."/>
            <person name="Kulbokas E."/>
            <person name="Labutti K."/>
            <person name="Lama D."/>
            <person name="Landers T."/>
            <person name="Leger J."/>
            <person name="Levine S."/>
            <person name="Lewis D."/>
            <person name="Lewis T."/>
            <person name="Lindblad-toh K."/>
            <person name="Liu X."/>
            <person name="Lokyitsang T."/>
            <person name="Lokyitsang Y."/>
            <person name="Lucien O."/>
            <person name="Lui A."/>
            <person name="Ma L.J."/>
            <person name="Mabbitt R."/>
            <person name="Macdonald J."/>
            <person name="Maclean C."/>
            <person name="Major J."/>
            <person name="Manning J."/>
            <person name="Marabella R."/>
            <person name="Maru K."/>
            <person name="Matthews C."/>
            <person name="Mauceli E."/>
            <person name="Mccarthy M."/>
            <person name="Mcdonough S."/>
            <person name="Mcghee T."/>
            <person name="Meldrim J."/>
            <person name="Meneus L."/>
            <person name="Mesirov J."/>
            <person name="Mihalev A."/>
            <person name="Mihova T."/>
            <person name="Mikkelsen T."/>
            <person name="Mlenga V."/>
            <person name="Moru K."/>
            <person name="Mozes J."/>
            <person name="Mulrain L."/>
            <person name="Munson G."/>
            <person name="Naylor J."/>
            <person name="Newes C."/>
            <person name="Nguyen C."/>
            <person name="Nguyen N."/>
            <person name="Nguyen T."/>
            <person name="Nicol R."/>
            <person name="Nielsen C."/>
            <person name="Nizzari M."/>
            <person name="Norbu C."/>
            <person name="Norbu N."/>
            <person name="O'donnell P."/>
            <person name="Okoawo O."/>
            <person name="O'leary S."/>
            <person name="Omotosho B."/>
            <person name="O'neill K."/>
            <person name="Osman S."/>
            <person name="Parker S."/>
            <person name="Perrin D."/>
            <person name="Phunkhang P."/>
            <person name="Piqani B."/>
            <person name="Purcell S."/>
            <person name="Rachupka T."/>
            <person name="Ramasamy U."/>
            <person name="Rameau R."/>
            <person name="Ray V."/>
            <person name="Raymond C."/>
            <person name="Retta R."/>
            <person name="Richardson S."/>
            <person name="Rise C."/>
            <person name="Rodriguez J."/>
            <person name="Rogers J."/>
            <person name="Rogov P."/>
            <person name="Rutman M."/>
            <person name="Schupbach R."/>
            <person name="Seaman C."/>
            <person name="Settipalli S."/>
            <person name="Sharpe T."/>
            <person name="Sheridan J."/>
            <person name="Sherpa N."/>
            <person name="Shi J."/>
            <person name="Smirnov S."/>
            <person name="Smith C."/>
            <person name="Sougnez C."/>
            <person name="Spencer B."/>
            <person name="Stalker J."/>
            <person name="Stange-thomann N."/>
            <person name="Stavropoulos S."/>
            <person name="Stetson K."/>
            <person name="Stone C."/>
            <person name="Stone S."/>
            <person name="Stubbs M."/>
            <person name="Talamas J."/>
            <person name="Tchuinga P."/>
            <person name="Tenzing P."/>
            <person name="Tesfaye S."/>
            <person name="Theodore J."/>
            <person name="Thoulutsang Y."/>
            <person name="Topham K."/>
            <person name="Towey S."/>
            <person name="Tsamla T."/>
            <person name="Tsomo N."/>
            <person name="Vallee D."/>
            <person name="Vassiliev H."/>
            <person name="Venkataraman V."/>
            <person name="Vinson J."/>
            <person name="Vo A."/>
            <person name="Wade C."/>
            <person name="Wang S."/>
            <person name="Wangchuk T."/>
            <person name="Wangdi T."/>
            <person name="Whittaker C."/>
            <person name="Wilkinson J."/>
            <person name="Wu Y."/>
            <person name="Wyman D."/>
            <person name="Yadav S."/>
            <person name="Yang S."/>
            <person name="Yang X."/>
            <person name="Yeager S."/>
            <person name="Yee E."/>
            <person name="Young G."/>
            <person name="Zainoun J."/>
            <person name="Zembeck L."/>
            <person name="Zimmer A."/>
            <person name="Zody M."/>
            <person name="Lander E."/>
        </authorList>
    </citation>
    <scope>NUCLEOTIDE SEQUENCE [LARGE SCALE GENOMIC DNA]</scope>
</reference>
<feature type="region of interest" description="Disordered" evidence="1">
    <location>
        <begin position="1"/>
        <end position="170"/>
    </location>
</feature>
<dbReference type="InParanoid" id="H2ZIR8"/>
<dbReference type="AlphaFoldDB" id="H2ZIR8"/>
<proteinExistence type="predicted"/>